<feature type="compositionally biased region" description="Low complexity" evidence="2">
    <location>
        <begin position="60"/>
        <end position="71"/>
    </location>
</feature>
<dbReference type="SMART" id="SM00411">
    <property type="entry name" value="BHL"/>
    <property type="match status" value="1"/>
</dbReference>
<accession>A0A7S4AW49</accession>
<dbReference type="EMBL" id="HBIX01032955">
    <property type="protein sequence ID" value="CAE0728885.1"/>
    <property type="molecule type" value="Transcribed_RNA"/>
</dbReference>
<dbReference type="GO" id="GO:0005829">
    <property type="term" value="C:cytosol"/>
    <property type="evidence" value="ECO:0007669"/>
    <property type="project" value="TreeGrafter"/>
</dbReference>
<dbReference type="InterPro" id="IPR000119">
    <property type="entry name" value="Hist_DNA-bd"/>
</dbReference>
<dbReference type="Pfam" id="PF00216">
    <property type="entry name" value="Bac_DNA_binding"/>
    <property type="match status" value="1"/>
</dbReference>
<dbReference type="SUPFAM" id="SSF47729">
    <property type="entry name" value="IHF-like DNA-binding proteins"/>
    <property type="match status" value="1"/>
</dbReference>
<dbReference type="AlphaFoldDB" id="A0A7S4AW49"/>
<organism evidence="3">
    <name type="scientific">Pseudo-nitzschia australis</name>
    <dbReference type="NCBI Taxonomy" id="44445"/>
    <lineage>
        <taxon>Eukaryota</taxon>
        <taxon>Sar</taxon>
        <taxon>Stramenopiles</taxon>
        <taxon>Ochrophyta</taxon>
        <taxon>Bacillariophyta</taxon>
        <taxon>Bacillariophyceae</taxon>
        <taxon>Bacillariophycidae</taxon>
        <taxon>Bacillariales</taxon>
        <taxon>Bacillariaceae</taxon>
        <taxon>Pseudo-nitzschia</taxon>
    </lineage>
</organism>
<protein>
    <recommendedName>
        <fullName evidence="4">Integration host factor subunit beta</fullName>
    </recommendedName>
</protein>
<dbReference type="GO" id="GO:0003677">
    <property type="term" value="F:DNA binding"/>
    <property type="evidence" value="ECO:0007669"/>
    <property type="project" value="InterPro"/>
</dbReference>
<proteinExistence type="inferred from homology"/>
<evidence type="ECO:0000256" key="2">
    <source>
        <dbReference type="SAM" id="MobiDB-lite"/>
    </source>
</evidence>
<gene>
    <name evidence="3" type="ORF">PAUS00366_LOCUS21669</name>
</gene>
<dbReference type="PANTHER" id="PTHR33175">
    <property type="entry name" value="DNA-BINDING PROTEIN HU"/>
    <property type="match status" value="1"/>
</dbReference>
<sequence length="163" mass="18383">MSIYYFFQAQLTRHCRQSPLVAANSRSIISMFSSVTPTPDVSNSVSDTFSSKSTNNTKPAKSIKSAKNSKSINKRKISEDIASNYDLSIAKSERIVNTVFETIAEGIFDGKEVRLSNFGKFSTFMSKDTFGRNPQTGEVVPIPPKRRIRFKAFERFRRHVPDS</sequence>
<dbReference type="GO" id="GO:0030527">
    <property type="term" value="F:structural constituent of chromatin"/>
    <property type="evidence" value="ECO:0007669"/>
    <property type="project" value="InterPro"/>
</dbReference>
<evidence type="ECO:0000313" key="3">
    <source>
        <dbReference type="EMBL" id="CAE0728885.1"/>
    </source>
</evidence>
<name>A0A7S4AW49_9STRA</name>
<evidence type="ECO:0008006" key="4">
    <source>
        <dbReference type="Google" id="ProtNLM"/>
    </source>
</evidence>
<feature type="compositionally biased region" description="Polar residues" evidence="2">
    <location>
        <begin position="37"/>
        <end position="59"/>
    </location>
</feature>
<evidence type="ECO:0000256" key="1">
    <source>
        <dbReference type="RuleBase" id="RU003939"/>
    </source>
</evidence>
<feature type="region of interest" description="Disordered" evidence="2">
    <location>
        <begin position="37"/>
        <end position="72"/>
    </location>
</feature>
<dbReference type="InterPro" id="IPR010992">
    <property type="entry name" value="IHF-like_DNA-bd_dom_sf"/>
</dbReference>
<reference evidence="3" key="1">
    <citation type="submission" date="2021-01" db="EMBL/GenBank/DDBJ databases">
        <authorList>
            <person name="Corre E."/>
            <person name="Pelletier E."/>
            <person name="Niang G."/>
            <person name="Scheremetjew M."/>
            <person name="Finn R."/>
            <person name="Kale V."/>
            <person name="Holt S."/>
            <person name="Cochrane G."/>
            <person name="Meng A."/>
            <person name="Brown T."/>
            <person name="Cohen L."/>
        </authorList>
    </citation>
    <scope>NUCLEOTIDE SEQUENCE</scope>
    <source>
        <strain evidence="3">10249 10 AB</strain>
    </source>
</reference>
<comment type="similarity">
    <text evidence="1">Belongs to the bacterial histone-like protein family.</text>
</comment>
<dbReference type="PANTHER" id="PTHR33175:SF2">
    <property type="entry name" value="INTEGRATION HOST FACTOR SUBUNIT ALPHA"/>
    <property type="match status" value="1"/>
</dbReference>
<dbReference type="Gene3D" id="4.10.520.10">
    <property type="entry name" value="IHF-like DNA-binding proteins"/>
    <property type="match status" value="1"/>
</dbReference>